<name>A0AA41Q143_9ACTN</name>
<evidence type="ECO:0008006" key="4">
    <source>
        <dbReference type="Google" id="ProtNLM"/>
    </source>
</evidence>
<evidence type="ECO:0000256" key="1">
    <source>
        <dbReference type="SAM" id="Phobius"/>
    </source>
</evidence>
<proteinExistence type="predicted"/>
<reference evidence="2" key="1">
    <citation type="submission" date="2022-01" db="EMBL/GenBank/DDBJ databases">
        <title>Genome-Based Taxonomic Classification of the Phylum Actinobacteria.</title>
        <authorList>
            <person name="Gao Y."/>
        </authorList>
    </citation>
    <scope>NUCLEOTIDE SEQUENCE</scope>
    <source>
        <strain evidence="2">KLBMP 8922</strain>
    </source>
</reference>
<keyword evidence="1" id="KW-1133">Transmembrane helix</keyword>
<dbReference type="AlphaFoldDB" id="A0AA41Q143"/>
<feature type="transmembrane region" description="Helical" evidence="1">
    <location>
        <begin position="268"/>
        <end position="287"/>
    </location>
</feature>
<keyword evidence="3" id="KW-1185">Reference proteome</keyword>
<sequence>MGRPATLAIRVTADARQAEQEAQRAQGVFGRLSDSLKGTGGALLAGAGLASFTGFLGSAVSKADQLNQAMGGIDAVFKESAGTVKQWGRDAAQSVGLSATAYDQTAAKLGASLKNQGVAQQELAGTTDGLIKRAADLASVFGGTTQEAVEALGAAFRGEADPAERYGLNLSQTAVNAYKSANAQRNLTDVQARMELLFKQSADSAGNFAKESSTLEGQQQRLNAQWENMQAALGQKLLPVVIAVATWFNSTLLPGLKDTAQWLQANVVPAFVLLGGILTGTIIPAIISTAQWFRSNLDIIVPVSVAIGVMALALGGPYLAAVIAANVQGLIWVARLGAQAAAQGVVTLATGAWTAAQWLLNVALNANPIGLVIAAIAALAAGIYIAYQRSETFRAICDKVWSVMKAWGSFVGSVFIGYFNLWKDAIGFVVDNLGKVVDWLGRINVPNPLGLIRDAFDAIKNSIGWATDKANDFLKVLGKIPGVKAVGNFIGSLVGRSSASATLSAEKAGTRAGVYEQPFATRDLSLIQPMTLFVNIDGAQLQGRISRTVRGAMLADGARYAARGWA</sequence>
<dbReference type="RefSeq" id="WP_235053655.1">
    <property type="nucleotide sequence ID" value="NZ_JAKFHA010000011.1"/>
</dbReference>
<comment type="caution">
    <text evidence="2">The sequence shown here is derived from an EMBL/GenBank/DDBJ whole genome shotgun (WGS) entry which is preliminary data.</text>
</comment>
<feature type="transmembrane region" description="Helical" evidence="1">
    <location>
        <begin position="299"/>
        <end position="324"/>
    </location>
</feature>
<dbReference type="EMBL" id="JAKFHA010000011">
    <property type="protein sequence ID" value="MCF2529376.1"/>
    <property type="molecule type" value="Genomic_DNA"/>
</dbReference>
<gene>
    <name evidence="2" type="ORF">LZ495_19450</name>
</gene>
<organism evidence="2 3">
    <name type="scientific">Yinghuangia soli</name>
    <dbReference type="NCBI Taxonomy" id="2908204"/>
    <lineage>
        <taxon>Bacteria</taxon>
        <taxon>Bacillati</taxon>
        <taxon>Actinomycetota</taxon>
        <taxon>Actinomycetes</taxon>
        <taxon>Kitasatosporales</taxon>
        <taxon>Streptomycetaceae</taxon>
        <taxon>Yinghuangia</taxon>
    </lineage>
</organism>
<evidence type="ECO:0000313" key="3">
    <source>
        <dbReference type="Proteomes" id="UP001165378"/>
    </source>
</evidence>
<protein>
    <recommendedName>
        <fullName evidence="4">Phage tail tape measure protein</fullName>
    </recommendedName>
</protein>
<keyword evidence="1" id="KW-0472">Membrane</keyword>
<feature type="transmembrane region" description="Helical" evidence="1">
    <location>
        <begin position="336"/>
        <end position="356"/>
    </location>
</feature>
<keyword evidence="1" id="KW-0812">Transmembrane</keyword>
<evidence type="ECO:0000313" key="2">
    <source>
        <dbReference type="EMBL" id="MCF2529376.1"/>
    </source>
</evidence>
<feature type="transmembrane region" description="Helical" evidence="1">
    <location>
        <begin position="368"/>
        <end position="387"/>
    </location>
</feature>
<dbReference type="Proteomes" id="UP001165378">
    <property type="component" value="Unassembled WGS sequence"/>
</dbReference>
<accession>A0AA41Q143</accession>